<dbReference type="RefSeq" id="WP_170882645.1">
    <property type="nucleotide sequence ID" value="NZ_JABEYA020000005.1"/>
</dbReference>
<name>A0ABT8BWU6_9VIBR</name>
<evidence type="ECO:0000313" key="1">
    <source>
        <dbReference type="EMBL" id="MDN3611636.1"/>
    </source>
</evidence>
<dbReference type="Proteomes" id="UP001238540">
    <property type="component" value="Unassembled WGS sequence"/>
</dbReference>
<keyword evidence="2" id="KW-1185">Reference proteome</keyword>
<gene>
    <name evidence="1" type="ORF">QWZ16_18720</name>
</gene>
<protein>
    <submittedName>
        <fullName evidence="1">Phage protein</fullName>
    </submittedName>
</protein>
<sequence>MKYHEMTKNYCFREFECGLSVEDTAKLCFKTVTTVKHWDKGATIPKECKRLMRMYKRLELSYSKDWIGFSMNRSRMELPTGQLITPQQILAGIGLLEINSELEIKTSTQLLKLARFISAMKR</sequence>
<proteinExistence type="predicted"/>
<dbReference type="EMBL" id="JAUFQC010000027">
    <property type="protein sequence ID" value="MDN3611636.1"/>
    <property type="molecule type" value="Genomic_DNA"/>
</dbReference>
<evidence type="ECO:0000313" key="2">
    <source>
        <dbReference type="Proteomes" id="UP001238540"/>
    </source>
</evidence>
<accession>A0ABT8BWU6</accession>
<comment type="caution">
    <text evidence="1">The sequence shown here is derived from an EMBL/GenBank/DDBJ whole genome shotgun (WGS) entry which is preliminary data.</text>
</comment>
<organism evidence="1 2">
    <name type="scientific">Vibrio ostreicida</name>
    <dbReference type="NCBI Taxonomy" id="526588"/>
    <lineage>
        <taxon>Bacteria</taxon>
        <taxon>Pseudomonadati</taxon>
        <taxon>Pseudomonadota</taxon>
        <taxon>Gammaproteobacteria</taxon>
        <taxon>Vibrionales</taxon>
        <taxon>Vibrionaceae</taxon>
        <taxon>Vibrio</taxon>
    </lineage>
</organism>
<reference evidence="2" key="1">
    <citation type="journal article" date="2019" name="Int. J. Syst. Evol. Microbiol.">
        <title>The Global Catalogue of Microorganisms (GCM) 10K type strain sequencing project: providing services to taxonomists for standard genome sequencing and annotation.</title>
        <authorList>
            <consortium name="The Broad Institute Genomics Platform"/>
            <consortium name="The Broad Institute Genome Sequencing Center for Infectious Disease"/>
            <person name="Wu L."/>
            <person name="Ma J."/>
        </authorList>
    </citation>
    <scope>NUCLEOTIDE SEQUENCE [LARGE SCALE GENOMIC DNA]</scope>
    <source>
        <strain evidence="2">CECT 7398</strain>
    </source>
</reference>